<evidence type="ECO:0000256" key="2">
    <source>
        <dbReference type="ARBA" id="ARBA00023125"/>
    </source>
</evidence>
<keyword evidence="4" id="KW-1185">Reference proteome</keyword>
<keyword evidence="2" id="KW-0238">DNA-binding</keyword>
<organism evidence="3 4">
    <name type="scientific">Actinoplanes derwentensis</name>
    <dbReference type="NCBI Taxonomy" id="113562"/>
    <lineage>
        <taxon>Bacteria</taxon>
        <taxon>Bacillati</taxon>
        <taxon>Actinomycetota</taxon>
        <taxon>Actinomycetes</taxon>
        <taxon>Micromonosporales</taxon>
        <taxon>Micromonosporaceae</taxon>
        <taxon>Actinoplanes</taxon>
    </lineage>
</organism>
<dbReference type="NCBIfam" id="NF047740">
    <property type="entry name" value="antiphage_MADS5"/>
    <property type="match status" value="1"/>
</dbReference>
<evidence type="ECO:0000256" key="1">
    <source>
        <dbReference type="ARBA" id="ARBA00022747"/>
    </source>
</evidence>
<dbReference type="REBASE" id="385666">
    <property type="entry name" value="S.Ade43941ORF4838P"/>
</dbReference>
<name>A0A1H2BRH0_9ACTN</name>
<dbReference type="InterPro" id="IPR052021">
    <property type="entry name" value="Type-I_RS_S_subunit"/>
</dbReference>
<gene>
    <name evidence="3" type="ORF">SAMN04489716_4835</name>
</gene>
<dbReference type="GO" id="GO:0009307">
    <property type="term" value="P:DNA restriction-modification system"/>
    <property type="evidence" value="ECO:0007669"/>
    <property type="project" value="UniProtKB-KW"/>
</dbReference>
<sequence>MKIAALDNPVRASWLAEQGSRLDAGPFVSEAYSIRMSLERLPLTEPLHEVTAGIFNAGRFRRQWTNSSDHGVPFLGSADIFEADLPRPPMITKKSAAANPRLLIKPGWTLITCSGMTAGRVTYSRLSMAGSACSQHVMRVVPNEQKIPAGYLYTFLAGPLGVSMIKGGIYGTSVRHIEPSHITDIPVPRIGESAELRIDDLIRQAMNDRQRFEEGVAAATADLFNSAGLSELLEENWHDQPRDIDFSVNDLSSESIRALSFSPRARRILDALRCVPHLELGKICNGGSLDSGARFKRIDSDPGNGARLIGQRQGFWLRPEGRWIDTRRAPKGVFAVDETVLIAAQGTLGESEVFCRPIFVTGSWLDSVYTQHFLRVVSGNPDFPGAYLYAFLRSEPAFRSLRSMSVGGKQQDIHPRMRAMLPVPMCTAEDRERIAGTVRAAYRARDEADKKEDQAFALLDAAVREAAR</sequence>
<accession>A0A1H2BRH0</accession>
<dbReference type="AlphaFoldDB" id="A0A1H2BRH0"/>
<dbReference type="STRING" id="113562.SAMN04489716_4835"/>
<proteinExistence type="predicted"/>
<evidence type="ECO:0008006" key="5">
    <source>
        <dbReference type="Google" id="ProtNLM"/>
    </source>
</evidence>
<dbReference type="PANTHER" id="PTHR30408:SF12">
    <property type="entry name" value="TYPE I RESTRICTION ENZYME MJAVIII SPECIFICITY SUBUNIT"/>
    <property type="match status" value="1"/>
</dbReference>
<dbReference type="Gene3D" id="3.90.220.20">
    <property type="entry name" value="DNA methylase specificity domains"/>
    <property type="match status" value="2"/>
</dbReference>
<reference evidence="3 4" key="1">
    <citation type="submission" date="2016-10" db="EMBL/GenBank/DDBJ databases">
        <authorList>
            <person name="de Groot N.N."/>
        </authorList>
    </citation>
    <scope>NUCLEOTIDE SEQUENCE [LARGE SCALE GENOMIC DNA]</scope>
    <source>
        <strain evidence="3 4">DSM 43941</strain>
    </source>
</reference>
<dbReference type="Proteomes" id="UP000198688">
    <property type="component" value="Chromosome I"/>
</dbReference>
<dbReference type="PANTHER" id="PTHR30408">
    <property type="entry name" value="TYPE-1 RESTRICTION ENZYME ECOKI SPECIFICITY PROTEIN"/>
    <property type="match status" value="1"/>
</dbReference>
<dbReference type="InterPro" id="IPR044946">
    <property type="entry name" value="Restrct_endonuc_typeI_TRD_sf"/>
</dbReference>
<evidence type="ECO:0000313" key="3">
    <source>
        <dbReference type="EMBL" id="SDT60895.1"/>
    </source>
</evidence>
<keyword evidence="1" id="KW-0680">Restriction system</keyword>
<dbReference type="EMBL" id="LT629758">
    <property type="protein sequence ID" value="SDT60895.1"/>
    <property type="molecule type" value="Genomic_DNA"/>
</dbReference>
<evidence type="ECO:0000313" key="4">
    <source>
        <dbReference type="Proteomes" id="UP000198688"/>
    </source>
</evidence>
<dbReference type="OrthoDB" id="9798929at2"/>
<protein>
    <recommendedName>
        <fullName evidence="5">Type I restriction enzyme, S subunit</fullName>
    </recommendedName>
</protein>
<dbReference type="GO" id="GO:0003677">
    <property type="term" value="F:DNA binding"/>
    <property type="evidence" value="ECO:0007669"/>
    <property type="project" value="UniProtKB-KW"/>
</dbReference>
<dbReference type="RefSeq" id="WP_092546703.1">
    <property type="nucleotide sequence ID" value="NZ_BOMJ01000008.1"/>
</dbReference>
<dbReference type="SUPFAM" id="SSF116734">
    <property type="entry name" value="DNA methylase specificity domain"/>
    <property type="match status" value="2"/>
</dbReference>